<dbReference type="GO" id="GO:0042729">
    <property type="term" value="C:DASH complex"/>
    <property type="evidence" value="ECO:0007669"/>
    <property type="project" value="TreeGrafter"/>
</dbReference>
<dbReference type="AlphaFoldDB" id="A0AAI9SYW9"/>
<organism evidence="2 3">
    <name type="scientific">Candida oxycetoniae</name>
    <dbReference type="NCBI Taxonomy" id="497107"/>
    <lineage>
        <taxon>Eukaryota</taxon>
        <taxon>Fungi</taxon>
        <taxon>Dikarya</taxon>
        <taxon>Ascomycota</taxon>
        <taxon>Saccharomycotina</taxon>
        <taxon>Pichiomycetes</taxon>
        <taxon>Debaryomycetaceae</taxon>
        <taxon>Candida/Lodderomyces clade</taxon>
        <taxon>Candida</taxon>
    </lineage>
</organism>
<dbReference type="PANTHER" id="PTHR28289:SF1">
    <property type="entry name" value="DASH COMPLEX SUBUNIT HSK3"/>
    <property type="match status" value="1"/>
</dbReference>
<dbReference type="PANTHER" id="PTHR28289">
    <property type="entry name" value="DASH COMPLEX SUBUNIT HSK3"/>
    <property type="match status" value="1"/>
</dbReference>
<comment type="caution">
    <text evidence="2">The sequence shown here is derived from an EMBL/GenBank/DDBJ whole genome shotgun (WGS) entry which is preliminary data.</text>
</comment>
<evidence type="ECO:0000313" key="3">
    <source>
        <dbReference type="Proteomes" id="UP001202479"/>
    </source>
</evidence>
<dbReference type="Proteomes" id="UP001202479">
    <property type="component" value="Unassembled WGS sequence"/>
</dbReference>
<evidence type="ECO:0000313" key="2">
    <source>
        <dbReference type="EMBL" id="KAI3405773.1"/>
    </source>
</evidence>
<dbReference type="EMBL" id="JAHUZD010000027">
    <property type="protein sequence ID" value="KAI3405773.1"/>
    <property type="molecule type" value="Genomic_DNA"/>
</dbReference>
<keyword evidence="3" id="KW-1185">Reference proteome</keyword>
<accession>A0AAI9SYW9</accession>
<protein>
    <submittedName>
        <fullName evidence="2">Uncharacterized protein</fullName>
    </submittedName>
</protein>
<dbReference type="RefSeq" id="XP_049181518.1">
    <property type="nucleotide sequence ID" value="XM_049322497.1"/>
</dbReference>
<dbReference type="InterPro" id="IPR013183">
    <property type="entry name" value="Hsk3-like"/>
</dbReference>
<evidence type="ECO:0000256" key="1">
    <source>
        <dbReference type="SAM" id="MobiDB-lite"/>
    </source>
</evidence>
<name>A0AAI9SYW9_9ASCO</name>
<dbReference type="GO" id="GO:0051010">
    <property type="term" value="F:microtubule plus-end binding"/>
    <property type="evidence" value="ECO:0007669"/>
    <property type="project" value="TreeGrafter"/>
</dbReference>
<dbReference type="Pfam" id="PF08227">
    <property type="entry name" value="DASH_Hsk3"/>
    <property type="match status" value="1"/>
</dbReference>
<dbReference type="GeneID" id="73378997"/>
<dbReference type="GO" id="GO:0008608">
    <property type="term" value="P:attachment of spindle microtubules to kinetochore"/>
    <property type="evidence" value="ECO:0007669"/>
    <property type="project" value="InterPro"/>
</dbReference>
<gene>
    <name evidence="2" type="ORF">KGF56_001380</name>
</gene>
<feature type="region of interest" description="Disordered" evidence="1">
    <location>
        <begin position="1"/>
        <end position="25"/>
    </location>
</feature>
<reference evidence="2" key="1">
    <citation type="journal article" date="2022" name="DNA Res.">
        <title>Genome analysis of five recently described species of the CUG-Ser clade uncovers Candida theae as a new hybrid lineage with pathogenic potential in the Candida parapsilosis species complex.</title>
        <authorList>
            <person name="Mixao V."/>
            <person name="Del Olmo V."/>
            <person name="Hegedusova E."/>
            <person name="Saus E."/>
            <person name="Pryszcz L."/>
            <person name="Cillingova A."/>
            <person name="Nosek J."/>
            <person name="Gabaldon T."/>
        </authorList>
    </citation>
    <scope>NUCLEOTIDE SEQUENCE</scope>
    <source>
        <strain evidence="2">CBS 10844</strain>
    </source>
</reference>
<proteinExistence type="predicted"/>
<sequence length="94" mass="10600">MSSQQQSSPKRASRPSIQVSTSTITQRQLSHLNSQVAQLHANVSDFNELLKTTAQQYQSLQMLGKLQASLFMASHRVFEEESFKDDEAIRESSN</sequence>
<dbReference type="InterPro" id="IPR042332">
    <property type="entry name" value="Hsk3"/>
</dbReference>